<dbReference type="EMBL" id="VSSQ01000076">
    <property type="protein sequence ID" value="MPL73894.1"/>
    <property type="molecule type" value="Genomic_DNA"/>
</dbReference>
<dbReference type="Gene3D" id="3.90.550.10">
    <property type="entry name" value="Spore Coat Polysaccharide Biosynthesis Protein SpsA, Chain A"/>
    <property type="match status" value="1"/>
</dbReference>
<dbReference type="InterPro" id="IPR029044">
    <property type="entry name" value="Nucleotide-diphossugar_trans"/>
</dbReference>
<evidence type="ECO:0000313" key="1">
    <source>
        <dbReference type="EMBL" id="MPL73894.1"/>
    </source>
</evidence>
<organism evidence="1">
    <name type="scientific">bioreactor metagenome</name>
    <dbReference type="NCBI Taxonomy" id="1076179"/>
    <lineage>
        <taxon>unclassified sequences</taxon>
        <taxon>metagenomes</taxon>
        <taxon>ecological metagenomes</taxon>
    </lineage>
</organism>
<comment type="caution">
    <text evidence="1">The sequence shown here is derived from an EMBL/GenBank/DDBJ whole genome shotgun (WGS) entry which is preliminary data.</text>
</comment>
<accession>A0A644U4P7</accession>
<dbReference type="SUPFAM" id="SSF53448">
    <property type="entry name" value="Nucleotide-diphospho-sugar transferases"/>
    <property type="match status" value="1"/>
</dbReference>
<reference evidence="1" key="1">
    <citation type="submission" date="2019-08" db="EMBL/GenBank/DDBJ databases">
        <authorList>
            <person name="Kucharzyk K."/>
            <person name="Murdoch R.W."/>
            <person name="Higgins S."/>
            <person name="Loffler F."/>
        </authorList>
    </citation>
    <scope>NUCLEOTIDE SEQUENCE</scope>
</reference>
<sequence length="262" mass="31156">MKTNLTDVTFLFLIRLDSIQRLENILIVIEKLNNYFYTNINVCESASYNNGILKKMLNTKTNYLFVEDKDPVLHKTKYFNQMTQCVKTPFLAIWDADIVIDKKAIFESVKKLRDDEADVVYPYNGQCLEISPIIRNYYIKKKNSQFLLRQKGKLDLLYPHLLAGGAVFIKTQKYIDCNMENEKYYGWGNDDFDRYFRFIGFDYRIYRVDTYLFHLWHPRGDNSKYRAPTVKMISDNERFKIENSSKSEIVESIKQNENTPRL</sequence>
<proteinExistence type="predicted"/>
<gene>
    <name evidence="1" type="ORF">SDC9_19703</name>
</gene>
<dbReference type="AlphaFoldDB" id="A0A644U4P7"/>
<name>A0A644U4P7_9ZZZZ</name>
<protein>
    <submittedName>
        <fullName evidence="1">Uncharacterized protein</fullName>
    </submittedName>
</protein>